<accession>A0A1B6E9S3</accession>
<sequence length="108" mass="12640">DGATSHTANVSMDLLKLPFPDRLISKNDDIPWPTQSPVPDFFLWGYLKCKVIQENPPRTKEDLKERIRREINNIPLQMLQNVMGKFHLRLQQCVQNKGRHLTDTVFKK</sequence>
<dbReference type="Gene3D" id="3.30.420.10">
    <property type="entry name" value="Ribonuclease H-like superfamily/Ribonuclease H"/>
    <property type="match status" value="1"/>
</dbReference>
<dbReference type="AlphaFoldDB" id="A0A1B6E9S3"/>
<organism evidence="1">
    <name type="scientific">Clastoptera arizonana</name>
    <name type="common">Arizona spittle bug</name>
    <dbReference type="NCBI Taxonomy" id="38151"/>
    <lineage>
        <taxon>Eukaryota</taxon>
        <taxon>Metazoa</taxon>
        <taxon>Ecdysozoa</taxon>
        <taxon>Arthropoda</taxon>
        <taxon>Hexapoda</taxon>
        <taxon>Insecta</taxon>
        <taxon>Pterygota</taxon>
        <taxon>Neoptera</taxon>
        <taxon>Paraneoptera</taxon>
        <taxon>Hemiptera</taxon>
        <taxon>Auchenorrhyncha</taxon>
        <taxon>Cercopoidea</taxon>
        <taxon>Clastopteridae</taxon>
        <taxon>Clastoptera</taxon>
    </lineage>
</organism>
<name>A0A1B6E9S3_9HEMI</name>
<dbReference type="GO" id="GO:0003676">
    <property type="term" value="F:nucleic acid binding"/>
    <property type="evidence" value="ECO:0007669"/>
    <property type="project" value="InterPro"/>
</dbReference>
<gene>
    <name evidence="1" type="ORF">g.28307</name>
</gene>
<evidence type="ECO:0000313" key="1">
    <source>
        <dbReference type="EMBL" id="JAS34670.1"/>
    </source>
</evidence>
<evidence type="ECO:0008006" key="2">
    <source>
        <dbReference type="Google" id="ProtNLM"/>
    </source>
</evidence>
<dbReference type="PANTHER" id="PTHR47326">
    <property type="entry name" value="TRANSPOSABLE ELEMENT TC3 TRANSPOSASE-LIKE PROTEIN"/>
    <property type="match status" value="1"/>
</dbReference>
<dbReference type="EMBL" id="GEDC01002628">
    <property type="protein sequence ID" value="JAS34670.1"/>
    <property type="molecule type" value="Transcribed_RNA"/>
</dbReference>
<proteinExistence type="predicted"/>
<dbReference type="InterPro" id="IPR036397">
    <property type="entry name" value="RNaseH_sf"/>
</dbReference>
<reference evidence="1" key="1">
    <citation type="submission" date="2015-12" db="EMBL/GenBank/DDBJ databases">
        <title>De novo transcriptome assembly of four potential Pierce s Disease insect vectors from Arizona vineyards.</title>
        <authorList>
            <person name="Tassone E.E."/>
        </authorList>
    </citation>
    <scope>NUCLEOTIDE SEQUENCE</scope>
</reference>
<dbReference type="PANTHER" id="PTHR47326:SF1">
    <property type="entry name" value="HTH PSQ-TYPE DOMAIN-CONTAINING PROTEIN"/>
    <property type="match status" value="1"/>
</dbReference>
<feature type="non-terminal residue" evidence="1">
    <location>
        <position position="1"/>
    </location>
</feature>
<protein>
    <recommendedName>
        <fullName evidence="2">Tc1-like transposase DDE domain-containing protein</fullName>
    </recommendedName>
</protein>